<evidence type="ECO:0000256" key="2">
    <source>
        <dbReference type="SAM" id="SignalP"/>
    </source>
</evidence>
<keyword evidence="1" id="KW-0472">Membrane</keyword>
<comment type="caution">
    <text evidence="3">The sequence shown here is derived from an EMBL/GenBank/DDBJ whole genome shotgun (WGS) entry which is preliminary data.</text>
</comment>
<protein>
    <submittedName>
        <fullName evidence="3">Uncharacterized protein</fullName>
    </submittedName>
</protein>
<dbReference type="Proteomes" id="UP000245880">
    <property type="component" value="Unassembled WGS sequence"/>
</dbReference>
<keyword evidence="1" id="KW-0812">Transmembrane</keyword>
<gene>
    <name evidence="3" type="ORF">CLV98_110141</name>
</gene>
<dbReference type="AlphaFoldDB" id="A0A316AIX0"/>
<evidence type="ECO:0000256" key="1">
    <source>
        <dbReference type="SAM" id="Phobius"/>
    </source>
</evidence>
<dbReference type="PROSITE" id="PS51257">
    <property type="entry name" value="PROKAR_LIPOPROTEIN"/>
    <property type="match status" value="1"/>
</dbReference>
<sequence length="199" mass="22538">MKYINFLFLLVMGGACFAHQPNLSSLMIYEQNGKKLLVIKSSLTGFEGEVNYRYHKDAFKTPEEFRQLVIQQLQEFCEVVVNDQSIAMKNPQVILGHETTVFAELDNFPDSIQSIYVKNELFVNTPNSLSELILSLKELPQKQVVLSEANQYEVKLKLDNSQWIALEPKLATSNHSNMLVLGAVSIVLIVGLVWTARFA</sequence>
<dbReference type="RefSeq" id="WP_109676255.1">
    <property type="nucleotide sequence ID" value="NZ_QGDT01000010.1"/>
</dbReference>
<accession>A0A316AIX0</accession>
<keyword evidence="2" id="KW-0732">Signal</keyword>
<feature type="chain" id="PRO_5016340548" evidence="2">
    <location>
        <begin position="19"/>
        <end position="199"/>
    </location>
</feature>
<evidence type="ECO:0000313" key="3">
    <source>
        <dbReference type="EMBL" id="PWJ56830.1"/>
    </source>
</evidence>
<feature type="transmembrane region" description="Helical" evidence="1">
    <location>
        <begin position="178"/>
        <end position="196"/>
    </location>
</feature>
<keyword evidence="4" id="KW-1185">Reference proteome</keyword>
<dbReference type="OrthoDB" id="1177179at2"/>
<feature type="signal peptide" evidence="2">
    <location>
        <begin position="1"/>
        <end position="18"/>
    </location>
</feature>
<reference evidence="3 4" key="1">
    <citation type="submission" date="2018-03" db="EMBL/GenBank/DDBJ databases">
        <title>Genomic Encyclopedia of Archaeal and Bacterial Type Strains, Phase II (KMG-II): from individual species to whole genera.</title>
        <authorList>
            <person name="Goeker M."/>
        </authorList>
    </citation>
    <scope>NUCLEOTIDE SEQUENCE [LARGE SCALE GENOMIC DNA]</scope>
    <source>
        <strain evidence="3 4">DSM 100346</strain>
    </source>
</reference>
<name>A0A316AIX0_9BACT</name>
<keyword evidence="1" id="KW-1133">Transmembrane helix</keyword>
<evidence type="ECO:0000313" key="4">
    <source>
        <dbReference type="Proteomes" id="UP000245880"/>
    </source>
</evidence>
<dbReference type="EMBL" id="QGDT01000010">
    <property type="protein sequence ID" value="PWJ56830.1"/>
    <property type="molecule type" value="Genomic_DNA"/>
</dbReference>
<organism evidence="3 4">
    <name type="scientific">Dyadobacter jejuensis</name>
    <dbReference type="NCBI Taxonomy" id="1082580"/>
    <lineage>
        <taxon>Bacteria</taxon>
        <taxon>Pseudomonadati</taxon>
        <taxon>Bacteroidota</taxon>
        <taxon>Cytophagia</taxon>
        <taxon>Cytophagales</taxon>
        <taxon>Spirosomataceae</taxon>
        <taxon>Dyadobacter</taxon>
    </lineage>
</organism>
<proteinExistence type="predicted"/>